<dbReference type="PROSITE" id="PS50055">
    <property type="entry name" value="TYR_PHOSPHATASE_PTP"/>
    <property type="match status" value="1"/>
</dbReference>
<sequence length="416" mass="45891">MLHPSIGAFNIVEIEIEMSRQGNKLQTAAINFLFIRSLSSEATRYLQSTATSFTTGNSASRRISGRRSAMASPSPSTPSPSSAASASTAVSRGAFDFCGLATVTPPPPPKLSPEQLKQCTEALSFFKKKVKNTGTIAQEFSRLQVMRSPKNDTMRRCIVALDDANINKNRYIDVLPYDDTRVVLNAPSDSKDQGNGYINASFVTVGPTGKVSQFIATQGPLPETFDDFWQMIYQYRCPVIVMLTHFDNAKMAGKCADYFKSEKGQGQFGNINVITKSTVVTTSSLVLRCLELQQNNASEPPVPVLHIEYPDWPDHGVPRSTVAVREILRRLYHVPSDVGPIVVHCSAGIGRTGTYCAVHNTIQRILLSDTSSLDLVKTISDFRFQRIGMVQTPDQFLFCYQAIIDELEELSVRSNQ</sequence>
<evidence type="ECO:0000256" key="7">
    <source>
        <dbReference type="SAM" id="MobiDB-lite"/>
    </source>
</evidence>
<dbReference type="AlphaFoldDB" id="A0AAV8HMC5"/>
<evidence type="ECO:0000256" key="6">
    <source>
        <dbReference type="ARBA" id="ARBA00022912"/>
    </source>
</evidence>
<protein>
    <recommendedName>
        <fullName evidence="2">protein-tyrosine-phosphatase</fullName>
        <ecNumber evidence="2">3.1.3.48</ecNumber>
    </recommendedName>
</protein>
<dbReference type="Proteomes" id="UP001140206">
    <property type="component" value="Chromosome 4"/>
</dbReference>
<comment type="subcellular location">
    <subcellularLocation>
        <location evidence="1">Cytoplasm</location>
    </subcellularLocation>
</comment>
<keyword evidence="3" id="KW-0963">Cytoplasm</keyword>
<feature type="domain" description="Tyrosine-protein phosphatase" evidence="8">
    <location>
        <begin position="136"/>
        <end position="406"/>
    </location>
</feature>
<dbReference type="PANTHER" id="PTHR19134:SF449">
    <property type="entry name" value="TYROSINE-PROTEIN PHOSPHATASE 1"/>
    <property type="match status" value="1"/>
</dbReference>
<dbReference type="PRINTS" id="PR00700">
    <property type="entry name" value="PRTYPHPHTASE"/>
</dbReference>
<dbReference type="PROSITE" id="PS50056">
    <property type="entry name" value="TYR_PHOSPHATASE_2"/>
    <property type="match status" value="1"/>
</dbReference>
<dbReference type="PANTHER" id="PTHR19134">
    <property type="entry name" value="RECEPTOR-TYPE TYROSINE-PROTEIN PHOSPHATASE"/>
    <property type="match status" value="1"/>
</dbReference>
<name>A0AAV8HMC5_9POAL</name>
<dbReference type="GO" id="GO:0005737">
    <property type="term" value="C:cytoplasm"/>
    <property type="evidence" value="ECO:0007669"/>
    <property type="project" value="UniProtKB-SubCell"/>
</dbReference>
<dbReference type="InterPro" id="IPR050348">
    <property type="entry name" value="Protein-Tyr_Phosphatase"/>
</dbReference>
<dbReference type="InterPro" id="IPR000387">
    <property type="entry name" value="Tyr_Pase_dom"/>
</dbReference>
<dbReference type="InterPro" id="IPR003595">
    <property type="entry name" value="Tyr_Pase_cat"/>
</dbReference>
<reference evidence="11" key="1">
    <citation type="submission" date="2022-08" db="EMBL/GenBank/DDBJ databases">
        <authorList>
            <person name="Marques A."/>
        </authorList>
    </citation>
    <scope>NUCLEOTIDE SEQUENCE</scope>
    <source>
        <strain evidence="11">RhyPub2mFocal</strain>
        <tissue evidence="11">Leaves</tissue>
    </source>
</reference>
<dbReference type="PROSITE" id="PS00383">
    <property type="entry name" value="TYR_PHOSPHATASE_1"/>
    <property type="match status" value="1"/>
</dbReference>
<feature type="domain" description="Tyrosine specific protein phosphatases" evidence="9">
    <location>
        <begin position="325"/>
        <end position="397"/>
    </location>
</feature>
<dbReference type="GO" id="GO:0004725">
    <property type="term" value="F:protein tyrosine phosphatase activity"/>
    <property type="evidence" value="ECO:0007669"/>
    <property type="project" value="UniProtKB-EC"/>
</dbReference>
<comment type="caution">
    <text evidence="11">The sequence shown here is derived from an EMBL/GenBank/DDBJ whole genome shotgun (WGS) entry which is preliminary data.</text>
</comment>
<proteinExistence type="predicted"/>
<dbReference type="InterPro" id="IPR016130">
    <property type="entry name" value="Tyr_Pase_AS"/>
</dbReference>
<evidence type="ECO:0000313" key="10">
    <source>
        <dbReference type="EMBL" id="KAJ4766312.1"/>
    </source>
</evidence>
<feature type="region of interest" description="Disordered" evidence="7">
    <location>
        <begin position="55"/>
        <end position="85"/>
    </location>
</feature>
<dbReference type="EC" id="3.1.3.48" evidence="2"/>
<evidence type="ECO:0000256" key="2">
    <source>
        <dbReference type="ARBA" id="ARBA00013064"/>
    </source>
</evidence>
<dbReference type="Gene3D" id="3.90.190.10">
    <property type="entry name" value="Protein tyrosine phosphatase superfamily"/>
    <property type="match status" value="1"/>
</dbReference>
<dbReference type="SMART" id="SM00194">
    <property type="entry name" value="PTPc"/>
    <property type="match status" value="1"/>
</dbReference>
<dbReference type="InterPro" id="IPR029021">
    <property type="entry name" value="Prot-tyrosine_phosphatase-like"/>
</dbReference>
<gene>
    <name evidence="11" type="ORF">LUZ62_031601</name>
    <name evidence="10" type="ORF">LUZ62_076687</name>
</gene>
<dbReference type="Pfam" id="PF00102">
    <property type="entry name" value="Y_phosphatase"/>
    <property type="match status" value="1"/>
</dbReference>
<evidence type="ECO:0000259" key="9">
    <source>
        <dbReference type="PROSITE" id="PS50056"/>
    </source>
</evidence>
<evidence type="ECO:0000256" key="1">
    <source>
        <dbReference type="ARBA" id="ARBA00004496"/>
    </source>
</evidence>
<evidence type="ECO:0000256" key="3">
    <source>
        <dbReference type="ARBA" id="ARBA00022490"/>
    </source>
</evidence>
<keyword evidence="4" id="KW-0597">Phosphoprotein</keyword>
<feature type="compositionally biased region" description="Low complexity" evidence="7">
    <location>
        <begin position="58"/>
        <end position="85"/>
    </location>
</feature>
<dbReference type="FunFam" id="3.90.190.10:FF:000045">
    <property type="entry name" value="Tyrosine-protein phosphatase non-receptor type 12"/>
    <property type="match status" value="1"/>
</dbReference>
<keyword evidence="12" id="KW-1185">Reference proteome</keyword>
<organism evidence="11 12">
    <name type="scientific">Rhynchospora pubera</name>
    <dbReference type="NCBI Taxonomy" id="906938"/>
    <lineage>
        <taxon>Eukaryota</taxon>
        <taxon>Viridiplantae</taxon>
        <taxon>Streptophyta</taxon>
        <taxon>Embryophyta</taxon>
        <taxon>Tracheophyta</taxon>
        <taxon>Spermatophyta</taxon>
        <taxon>Magnoliopsida</taxon>
        <taxon>Liliopsida</taxon>
        <taxon>Poales</taxon>
        <taxon>Cyperaceae</taxon>
        <taxon>Cyperoideae</taxon>
        <taxon>Rhynchosporeae</taxon>
        <taxon>Rhynchospora</taxon>
    </lineage>
</organism>
<accession>A0AAV8HMC5</accession>
<keyword evidence="6" id="KW-0904">Protein phosphatase</keyword>
<dbReference type="SUPFAM" id="SSF52799">
    <property type="entry name" value="(Phosphotyrosine protein) phosphatases II"/>
    <property type="match status" value="1"/>
</dbReference>
<evidence type="ECO:0000313" key="12">
    <source>
        <dbReference type="Proteomes" id="UP001140206"/>
    </source>
</evidence>
<dbReference type="SMART" id="SM00404">
    <property type="entry name" value="PTPc_motif"/>
    <property type="match status" value="1"/>
</dbReference>
<dbReference type="EMBL" id="JAMFTS010000001">
    <property type="protein sequence ID" value="KAJ4819035.1"/>
    <property type="molecule type" value="Genomic_DNA"/>
</dbReference>
<dbReference type="EMBL" id="JAMFTS010000004">
    <property type="protein sequence ID" value="KAJ4766312.1"/>
    <property type="molecule type" value="Genomic_DNA"/>
</dbReference>
<evidence type="ECO:0000259" key="8">
    <source>
        <dbReference type="PROSITE" id="PS50055"/>
    </source>
</evidence>
<dbReference type="InterPro" id="IPR000242">
    <property type="entry name" value="PTP_cat"/>
</dbReference>
<evidence type="ECO:0000256" key="4">
    <source>
        <dbReference type="ARBA" id="ARBA00022553"/>
    </source>
</evidence>
<keyword evidence="5" id="KW-0378">Hydrolase</keyword>
<evidence type="ECO:0000256" key="5">
    <source>
        <dbReference type="ARBA" id="ARBA00022801"/>
    </source>
</evidence>
<evidence type="ECO:0000313" key="11">
    <source>
        <dbReference type="EMBL" id="KAJ4819035.1"/>
    </source>
</evidence>
<dbReference type="Proteomes" id="UP001140206">
    <property type="component" value="Chromosome 1"/>
</dbReference>